<keyword evidence="3" id="KW-1185">Reference proteome</keyword>
<dbReference type="EMBL" id="GL379808">
    <property type="protein sequence ID" value="EGT42048.1"/>
    <property type="molecule type" value="Genomic_DNA"/>
</dbReference>
<dbReference type="AlphaFoldDB" id="G0MR06"/>
<dbReference type="PROSITE" id="PS50181">
    <property type="entry name" value="FBOX"/>
    <property type="match status" value="1"/>
</dbReference>
<dbReference type="InParanoid" id="G0MR06"/>
<dbReference type="GO" id="GO:0045087">
    <property type="term" value="P:innate immune response"/>
    <property type="evidence" value="ECO:0007669"/>
    <property type="project" value="TreeGrafter"/>
</dbReference>
<dbReference type="InterPro" id="IPR001810">
    <property type="entry name" value="F-box_dom"/>
</dbReference>
<dbReference type="Pfam" id="PF01827">
    <property type="entry name" value="FTH"/>
    <property type="match status" value="1"/>
</dbReference>
<evidence type="ECO:0000313" key="2">
    <source>
        <dbReference type="EMBL" id="EGT42048.1"/>
    </source>
</evidence>
<proteinExistence type="predicted"/>
<protein>
    <recommendedName>
        <fullName evidence="1">F-box domain-containing protein</fullName>
    </recommendedName>
</protein>
<dbReference type="HOGENOM" id="CLU_897813_0_0_1"/>
<reference evidence="3" key="1">
    <citation type="submission" date="2011-07" db="EMBL/GenBank/DDBJ databases">
        <authorList>
            <consortium name="Caenorhabditis brenneri Sequencing and Analysis Consortium"/>
            <person name="Wilson R.K."/>
        </authorList>
    </citation>
    <scope>NUCLEOTIDE SEQUENCE [LARGE SCALE GENOMIC DNA]</scope>
    <source>
        <strain evidence="3">PB2801</strain>
    </source>
</reference>
<dbReference type="InterPro" id="IPR040161">
    <property type="entry name" value="FB224"/>
</dbReference>
<organism evidence="3">
    <name type="scientific">Caenorhabditis brenneri</name>
    <name type="common">Nematode worm</name>
    <dbReference type="NCBI Taxonomy" id="135651"/>
    <lineage>
        <taxon>Eukaryota</taxon>
        <taxon>Metazoa</taxon>
        <taxon>Ecdysozoa</taxon>
        <taxon>Nematoda</taxon>
        <taxon>Chromadorea</taxon>
        <taxon>Rhabditida</taxon>
        <taxon>Rhabditina</taxon>
        <taxon>Rhabditomorpha</taxon>
        <taxon>Rhabditoidea</taxon>
        <taxon>Rhabditidae</taxon>
        <taxon>Peloderinae</taxon>
        <taxon>Caenorhabditis</taxon>
    </lineage>
</organism>
<evidence type="ECO:0000259" key="1">
    <source>
        <dbReference type="PROSITE" id="PS50181"/>
    </source>
</evidence>
<gene>
    <name evidence="2" type="ORF">CAEBREN_15865</name>
</gene>
<name>G0MR06_CAEBE</name>
<accession>G0MR06</accession>
<feature type="domain" description="F-box" evidence="1">
    <location>
        <begin position="4"/>
        <end position="53"/>
    </location>
</feature>
<evidence type="ECO:0000313" key="3">
    <source>
        <dbReference type="Proteomes" id="UP000008068"/>
    </source>
</evidence>
<dbReference type="Pfam" id="PF00646">
    <property type="entry name" value="F-box"/>
    <property type="match status" value="1"/>
</dbReference>
<dbReference type="Proteomes" id="UP000008068">
    <property type="component" value="Unassembled WGS sequence"/>
</dbReference>
<sequence>MGERPSLATMPNELLKIIVEQAGYMSIQRLRLVNHAFQEFIEDSKLDYSLKEISIQLLFNQVSLTLKQGKDSDVIVYKQHEQGTEIQIGSLRVVKKEVNFLDLFFCVLKDVFKNQISTIGKLNIELIREWGSDWKERFLHANNYFVKRLQEMEGPEGQDQWRVSMIRVAGSHDHTKGILSMVDPNYLNRIEFVCNWNRLNRNNSEEIIDLVQWKSAKELYCLMGYCQGFRRLDVTKFSHFEKMEVNITTVTANELHQLIKSYIENPNFKSSVILYKNYQGDEPIDYIRARMAQNRYGQLEEEVENYYRIP</sequence>
<dbReference type="PANTHER" id="PTHR23015">
    <property type="entry name" value="UNCHARACTERIZED C.ELEGANS PROTEIN"/>
    <property type="match status" value="1"/>
</dbReference>
<dbReference type="PANTHER" id="PTHR23015:SF4">
    <property type="entry name" value="DUF38 DOMAIN-CONTAINING PROTEIN-RELATED"/>
    <property type="match status" value="1"/>
</dbReference>
<dbReference type="OrthoDB" id="5911486at2759"/>
<dbReference type="InterPro" id="IPR002900">
    <property type="entry name" value="DUF38/FTH_CAE_spp"/>
</dbReference>